<dbReference type="PATRIC" id="fig|883078.3.peg.4531"/>
<dbReference type="PANTHER" id="PTHR43236">
    <property type="entry name" value="ANTITOXIN HIGA1"/>
    <property type="match status" value="1"/>
</dbReference>
<dbReference type="eggNOG" id="COG2856">
    <property type="taxonomic scope" value="Bacteria"/>
</dbReference>
<gene>
    <name evidence="2" type="ORF">HMPREF9695_04387</name>
</gene>
<proteinExistence type="predicted"/>
<dbReference type="Pfam" id="PF06114">
    <property type="entry name" value="Peptidase_M78"/>
    <property type="match status" value="1"/>
</dbReference>
<dbReference type="PANTHER" id="PTHR43236:SF2">
    <property type="entry name" value="BLL0069 PROTEIN"/>
    <property type="match status" value="1"/>
</dbReference>
<dbReference type="Gene3D" id="1.10.10.2910">
    <property type="match status" value="1"/>
</dbReference>
<dbReference type="InterPro" id="IPR010359">
    <property type="entry name" value="IrrE_HExxH"/>
</dbReference>
<evidence type="ECO:0000259" key="1">
    <source>
        <dbReference type="Pfam" id="PF06114"/>
    </source>
</evidence>
<keyword evidence="3" id="KW-1185">Reference proteome</keyword>
<dbReference type="AlphaFoldDB" id="K8NVW5"/>
<sequence>MRPLRPRYSRIRRCAADLLAENGIERPAVPVERLAKAAGAVMEYRDFNNEISGLLIRKHQMVVIAVAKEQPEQRQRFTIAHELGHLLLHDGIEVRVDKHFRVNLRSGASSKAEDVEEIEANAFAAELLMPREFLLRDARKLTLDIEDEEQVATLARRYEVSRQAMTFRLMNLFGERA</sequence>
<evidence type="ECO:0000313" key="2">
    <source>
        <dbReference type="EMBL" id="EKS34477.1"/>
    </source>
</evidence>
<protein>
    <recommendedName>
        <fullName evidence="1">IrrE N-terminal-like domain-containing protein</fullName>
    </recommendedName>
</protein>
<organism evidence="2 3">
    <name type="scientific">Afipia broomeae ATCC 49717</name>
    <dbReference type="NCBI Taxonomy" id="883078"/>
    <lineage>
        <taxon>Bacteria</taxon>
        <taxon>Pseudomonadati</taxon>
        <taxon>Pseudomonadota</taxon>
        <taxon>Alphaproteobacteria</taxon>
        <taxon>Hyphomicrobiales</taxon>
        <taxon>Nitrobacteraceae</taxon>
        <taxon>Afipia</taxon>
    </lineage>
</organism>
<dbReference type="HOGENOM" id="CLU_084682_2_0_5"/>
<feature type="domain" description="IrrE N-terminal-like" evidence="1">
    <location>
        <begin position="36"/>
        <end position="170"/>
    </location>
</feature>
<accession>K8NVW5</accession>
<dbReference type="RefSeq" id="WP_006023088.1">
    <property type="nucleotide sequence ID" value="NZ_KB375284.1"/>
</dbReference>
<evidence type="ECO:0000313" key="3">
    <source>
        <dbReference type="Proteomes" id="UP000001096"/>
    </source>
</evidence>
<comment type="caution">
    <text evidence="2">The sequence shown here is derived from an EMBL/GenBank/DDBJ whole genome shotgun (WGS) entry which is preliminary data.</text>
</comment>
<name>K8NVW5_9BRAD</name>
<dbReference type="Proteomes" id="UP000001096">
    <property type="component" value="Unassembled WGS sequence"/>
</dbReference>
<dbReference type="InterPro" id="IPR052345">
    <property type="entry name" value="Rad_response_metalloprotease"/>
</dbReference>
<reference evidence="2 3" key="1">
    <citation type="submission" date="2012-04" db="EMBL/GenBank/DDBJ databases">
        <title>The Genome Sequence of Afipia broomeae ATCC 49717.</title>
        <authorList>
            <consortium name="The Broad Institute Genome Sequencing Platform"/>
            <person name="Earl A."/>
            <person name="Ward D."/>
            <person name="Feldgarden M."/>
            <person name="Gevers D."/>
            <person name="Huys G."/>
            <person name="Walker B."/>
            <person name="Young S.K."/>
            <person name="Zeng Q."/>
            <person name="Gargeya S."/>
            <person name="Fitzgerald M."/>
            <person name="Haas B."/>
            <person name="Abouelleil A."/>
            <person name="Alvarado L."/>
            <person name="Arachchi H.M."/>
            <person name="Berlin A."/>
            <person name="Chapman S.B."/>
            <person name="Goldberg J."/>
            <person name="Griggs A."/>
            <person name="Gujja S."/>
            <person name="Hansen M."/>
            <person name="Howarth C."/>
            <person name="Imamovic A."/>
            <person name="Larimer J."/>
            <person name="McCowen C."/>
            <person name="Montmayeur A."/>
            <person name="Murphy C."/>
            <person name="Neiman D."/>
            <person name="Pearson M."/>
            <person name="Priest M."/>
            <person name="Roberts A."/>
            <person name="Saif S."/>
            <person name="Shea T."/>
            <person name="Sisk P."/>
            <person name="Sykes S."/>
            <person name="Wortman J."/>
            <person name="Nusbaum C."/>
            <person name="Birren B."/>
        </authorList>
    </citation>
    <scope>NUCLEOTIDE SEQUENCE [LARGE SCALE GENOMIC DNA]</scope>
    <source>
        <strain evidence="2 3">ATCC 49717</strain>
    </source>
</reference>
<dbReference type="EMBL" id="AGWX01000005">
    <property type="protein sequence ID" value="EKS34477.1"/>
    <property type="molecule type" value="Genomic_DNA"/>
</dbReference>